<dbReference type="AlphaFoldDB" id="A0A2N3KGM8"/>
<reference evidence="3 4" key="1">
    <citation type="submission" date="2017-09" db="EMBL/GenBank/DDBJ databases">
        <title>Biodiversity and function of Thalassospira species in the particle-attached aromatic-hydrocarbon-degrading consortia from the surface seawater of the South China Sea.</title>
        <authorList>
            <person name="Dong C."/>
            <person name="Liu R."/>
            <person name="Shao Z."/>
        </authorList>
    </citation>
    <scope>NUCLEOTIDE SEQUENCE [LARGE SCALE GENOMIC DNA]</scope>
    <source>
        <strain evidence="3 4">CSC1P2</strain>
    </source>
</reference>
<organism evidence="3 4">
    <name type="scientific">Thalassospira marina</name>
    <dbReference type="NCBI Taxonomy" id="2048283"/>
    <lineage>
        <taxon>Bacteria</taxon>
        <taxon>Pseudomonadati</taxon>
        <taxon>Pseudomonadota</taxon>
        <taxon>Alphaproteobacteria</taxon>
        <taxon>Rhodospirillales</taxon>
        <taxon>Thalassospiraceae</taxon>
        <taxon>Thalassospira</taxon>
    </lineage>
</organism>
<evidence type="ECO:0000256" key="2">
    <source>
        <dbReference type="SAM" id="Phobius"/>
    </source>
</evidence>
<proteinExistence type="predicted"/>
<accession>A0A2N3KGM8</accession>
<feature type="transmembrane region" description="Helical" evidence="2">
    <location>
        <begin position="97"/>
        <end position="119"/>
    </location>
</feature>
<keyword evidence="2" id="KW-0472">Membrane</keyword>
<sequence length="325" mass="35518">MALEIADERRVGASAPEKIKRRLTPVLSTLKGRNVATMSMEEKFELTFTKVPKYLGQDVAESFQHLVSPVALAVSAASLGLMIAVSDGVIIPVMVAIGYALLGSAIFTIIGDLITALRLVSKASDEQQLDQAAALFARVAAEIIVSGLITLLTLGAARIGARMGKARRIREKEKNKSSGEGSTGHSDDIDPQDHYNANGPQRDDLDGFDNQSTLSGLKPRSMSNFEVREWYHKNLDKIPSQIDRSLPIKDQAMQAFNMRNNIKMEARELMVDQEAVKKLPPPKTLEQVIFNAESKGLKGDEVWDYILGGSQRSNAKVDAALGLMR</sequence>
<dbReference type="Proteomes" id="UP000233597">
    <property type="component" value="Unassembled WGS sequence"/>
</dbReference>
<feature type="transmembrane region" description="Helical" evidence="2">
    <location>
        <begin position="139"/>
        <end position="161"/>
    </location>
</feature>
<evidence type="ECO:0000313" key="3">
    <source>
        <dbReference type="EMBL" id="PKR49670.1"/>
    </source>
</evidence>
<name>A0A2N3KGM8_9PROT</name>
<feature type="region of interest" description="Disordered" evidence="1">
    <location>
        <begin position="165"/>
        <end position="219"/>
    </location>
</feature>
<gene>
    <name evidence="3" type="ORF">COO20_21810</name>
</gene>
<protein>
    <submittedName>
        <fullName evidence="3">Uncharacterized protein</fullName>
    </submittedName>
</protein>
<keyword evidence="2" id="KW-1133">Transmembrane helix</keyword>
<evidence type="ECO:0000256" key="1">
    <source>
        <dbReference type="SAM" id="MobiDB-lite"/>
    </source>
</evidence>
<keyword evidence="2" id="KW-0812">Transmembrane</keyword>
<dbReference type="EMBL" id="NWTK01000018">
    <property type="protein sequence ID" value="PKR49670.1"/>
    <property type="molecule type" value="Genomic_DNA"/>
</dbReference>
<evidence type="ECO:0000313" key="4">
    <source>
        <dbReference type="Proteomes" id="UP000233597"/>
    </source>
</evidence>
<comment type="caution">
    <text evidence="3">The sequence shown here is derived from an EMBL/GenBank/DDBJ whole genome shotgun (WGS) entry which is preliminary data.</text>
</comment>